<dbReference type="GO" id="GO:0005524">
    <property type="term" value="F:ATP binding"/>
    <property type="evidence" value="ECO:0007669"/>
    <property type="project" value="UniProtKB-UniRule"/>
</dbReference>
<keyword evidence="23" id="KW-1185">Reference proteome</keyword>
<keyword evidence="6" id="KW-0808">Transferase</keyword>
<dbReference type="PROSITE" id="PS50103">
    <property type="entry name" value="ZF_C3H1"/>
    <property type="match status" value="4"/>
</dbReference>
<dbReference type="Pfam" id="PF18044">
    <property type="entry name" value="zf-CCCH_4"/>
    <property type="match status" value="1"/>
</dbReference>
<feature type="domain" description="C3H1-type" evidence="21">
    <location>
        <begin position="1012"/>
        <end position="1034"/>
    </location>
</feature>
<dbReference type="Gene3D" id="1.10.510.10">
    <property type="entry name" value="Transferase(Phosphotransferase) domain 1"/>
    <property type="match status" value="1"/>
</dbReference>
<keyword evidence="9 16" id="KW-0863">Zinc-finger</keyword>
<keyword evidence="13" id="KW-0539">Nucleus</keyword>
<feature type="compositionally biased region" description="Low complexity" evidence="18">
    <location>
        <begin position="647"/>
        <end position="662"/>
    </location>
</feature>
<keyword evidence="4" id="KW-0723">Serine/threonine-protein kinase</keyword>
<feature type="region of interest" description="Disordered" evidence="18">
    <location>
        <begin position="360"/>
        <end position="459"/>
    </location>
</feature>
<keyword evidence="7 16" id="KW-0479">Metal-binding</keyword>
<feature type="binding site" evidence="15">
    <location>
        <position position="80"/>
    </location>
    <ligand>
        <name>ATP</name>
        <dbReference type="ChEBI" id="CHEBI:30616"/>
    </ligand>
</feature>
<dbReference type="InterPro" id="IPR050108">
    <property type="entry name" value="CDK"/>
</dbReference>
<dbReference type="PANTHER" id="PTHR24056:SF0">
    <property type="entry name" value="CYCLIN-DEPENDENT KINASE 7"/>
    <property type="match status" value="1"/>
</dbReference>
<dbReference type="FunFam" id="1.10.510.10:FF:000624">
    <property type="entry name" value="Mitogen-activated protein kinase"/>
    <property type="match status" value="1"/>
</dbReference>
<dbReference type="InterPro" id="IPR017441">
    <property type="entry name" value="Protein_kinase_ATP_BS"/>
</dbReference>
<dbReference type="GO" id="GO:0061630">
    <property type="term" value="F:ubiquitin protein ligase activity"/>
    <property type="evidence" value="ECO:0007669"/>
    <property type="project" value="UniProtKB-EC"/>
</dbReference>
<dbReference type="GO" id="GO:0008270">
    <property type="term" value="F:zinc ion binding"/>
    <property type="evidence" value="ECO:0007669"/>
    <property type="project" value="UniProtKB-KW"/>
</dbReference>
<feature type="region of interest" description="Disordered" evidence="18">
    <location>
        <begin position="945"/>
        <end position="998"/>
    </location>
</feature>
<dbReference type="InterPro" id="IPR041367">
    <property type="entry name" value="Znf-CCCH_4"/>
</dbReference>
<feature type="compositionally biased region" description="Polar residues" evidence="18">
    <location>
        <begin position="607"/>
        <end position="646"/>
    </location>
</feature>
<evidence type="ECO:0000256" key="17">
    <source>
        <dbReference type="PROSITE-ProRule" id="PRU10141"/>
    </source>
</evidence>
<dbReference type="InterPro" id="IPR017907">
    <property type="entry name" value="Znf_RING_CS"/>
</dbReference>
<feature type="domain" description="Protein kinase" evidence="19">
    <location>
        <begin position="51"/>
        <end position="333"/>
    </location>
</feature>
<feature type="compositionally biased region" description="Low complexity" evidence="18">
    <location>
        <begin position="403"/>
        <end position="414"/>
    </location>
</feature>
<feature type="zinc finger region" description="C3H1-type" evidence="16">
    <location>
        <begin position="1157"/>
        <end position="1186"/>
    </location>
</feature>
<dbReference type="InterPro" id="IPR000719">
    <property type="entry name" value="Prot_kinase_dom"/>
</dbReference>
<dbReference type="CDD" id="cd16521">
    <property type="entry name" value="RING-HC_MKRN"/>
    <property type="match status" value="1"/>
</dbReference>
<evidence type="ECO:0000256" key="4">
    <source>
        <dbReference type="ARBA" id="ARBA00022527"/>
    </source>
</evidence>
<dbReference type="AlphaFoldDB" id="A0A507DCL8"/>
<dbReference type="Gene3D" id="3.30.200.20">
    <property type="entry name" value="Phosphorylase Kinase, domain 1"/>
    <property type="match status" value="1"/>
</dbReference>
<dbReference type="Pfam" id="PF13639">
    <property type="entry name" value="zf-RING_2"/>
    <property type="match status" value="1"/>
</dbReference>
<feature type="compositionally biased region" description="Polar residues" evidence="18">
    <location>
        <begin position="533"/>
        <end position="552"/>
    </location>
</feature>
<dbReference type="Gene3D" id="3.30.40.10">
    <property type="entry name" value="Zinc/RING finger domain, C3HC4 (zinc finger)"/>
    <property type="match status" value="1"/>
</dbReference>
<feature type="binding site" evidence="15">
    <location>
        <begin position="57"/>
        <end position="65"/>
    </location>
    <ligand>
        <name>ATP</name>
        <dbReference type="ChEBI" id="CHEBI:30616"/>
    </ligand>
</feature>
<evidence type="ECO:0000313" key="23">
    <source>
        <dbReference type="Proteomes" id="UP000317494"/>
    </source>
</evidence>
<comment type="subcellular location">
    <subcellularLocation>
        <location evidence="1">Nucleus</location>
    </subcellularLocation>
</comment>
<evidence type="ECO:0000256" key="12">
    <source>
        <dbReference type="ARBA" id="ARBA00022840"/>
    </source>
</evidence>
<evidence type="ECO:0000259" key="20">
    <source>
        <dbReference type="PROSITE" id="PS50089"/>
    </source>
</evidence>
<keyword evidence="10" id="KW-0418">Kinase</keyword>
<dbReference type="CDD" id="cd07841">
    <property type="entry name" value="STKc_CDK7"/>
    <property type="match status" value="1"/>
</dbReference>
<evidence type="ECO:0000256" key="3">
    <source>
        <dbReference type="ARBA" id="ARBA00012409"/>
    </source>
</evidence>
<dbReference type="InterPro" id="IPR036855">
    <property type="entry name" value="Znf_CCCH_sf"/>
</dbReference>
<dbReference type="PROSITE" id="PS50089">
    <property type="entry name" value="ZF_RING_2"/>
    <property type="match status" value="1"/>
</dbReference>
<dbReference type="SMART" id="SM00220">
    <property type="entry name" value="S_TKc"/>
    <property type="match status" value="1"/>
</dbReference>
<comment type="caution">
    <text evidence="22">The sequence shown here is derived from an EMBL/GenBank/DDBJ whole genome shotgun (WGS) entry which is preliminary data.</text>
</comment>
<dbReference type="InterPro" id="IPR011009">
    <property type="entry name" value="Kinase-like_dom_sf"/>
</dbReference>
<dbReference type="PROSITE" id="PS00107">
    <property type="entry name" value="PROTEIN_KINASE_ATP"/>
    <property type="match status" value="1"/>
</dbReference>
<dbReference type="SUPFAM" id="SSF56112">
    <property type="entry name" value="Protein kinase-like (PK-like)"/>
    <property type="match status" value="1"/>
</dbReference>
<feature type="domain" description="C3H1-type" evidence="21">
    <location>
        <begin position="1157"/>
        <end position="1186"/>
    </location>
</feature>
<evidence type="ECO:0000256" key="15">
    <source>
        <dbReference type="PIRSR" id="PIRSR637770-2"/>
    </source>
</evidence>
<proteinExistence type="inferred from homology"/>
<dbReference type="SUPFAM" id="SSF90229">
    <property type="entry name" value="CCCH zinc finger"/>
    <property type="match status" value="1"/>
</dbReference>
<accession>A0A507DCL8</accession>
<evidence type="ECO:0000256" key="16">
    <source>
        <dbReference type="PROSITE-ProRule" id="PRU00723"/>
    </source>
</evidence>
<evidence type="ECO:0000256" key="2">
    <source>
        <dbReference type="ARBA" id="ARBA00006485"/>
    </source>
</evidence>
<feature type="region of interest" description="Disordered" evidence="18">
    <location>
        <begin position="723"/>
        <end position="747"/>
    </location>
</feature>
<evidence type="ECO:0000256" key="6">
    <source>
        <dbReference type="ARBA" id="ARBA00022679"/>
    </source>
</evidence>
<feature type="compositionally biased region" description="Basic residues" evidence="18">
    <location>
        <begin position="518"/>
        <end position="529"/>
    </location>
</feature>
<dbReference type="PANTHER" id="PTHR24056">
    <property type="entry name" value="CELL DIVISION PROTEIN KINASE"/>
    <property type="match status" value="1"/>
</dbReference>
<organism evidence="22 23">
    <name type="scientific">Synchytrium endobioticum</name>
    <dbReference type="NCBI Taxonomy" id="286115"/>
    <lineage>
        <taxon>Eukaryota</taxon>
        <taxon>Fungi</taxon>
        <taxon>Fungi incertae sedis</taxon>
        <taxon>Chytridiomycota</taxon>
        <taxon>Chytridiomycota incertae sedis</taxon>
        <taxon>Chytridiomycetes</taxon>
        <taxon>Synchytriales</taxon>
        <taxon>Synchytriaceae</taxon>
        <taxon>Synchytrium</taxon>
    </lineage>
</organism>
<dbReference type="VEuPathDB" id="FungiDB:SeMB42_g02928"/>
<comment type="similarity">
    <text evidence="2">Belongs to the protein kinase superfamily. CMGC Ser/Thr protein kinase family. CDC2/CDKX subfamily.</text>
</comment>
<evidence type="ECO:0000256" key="18">
    <source>
        <dbReference type="SAM" id="MobiDB-lite"/>
    </source>
</evidence>
<gene>
    <name evidence="22" type="ORF">SeMB42_g02928</name>
</gene>
<dbReference type="Pfam" id="PF00069">
    <property type="entry name" value="Pkinase"/>
    <property type="match status" value="1"/>
</dbReference>
<evidence type="ECO:0000259" key="19">
    <source>
        <dbReference type="PROSITE" id="PS50011"/>
    </source>
</evidence>
<feature type="zinc finger region" description="C3H1-type" evidence="16">
    <location>
        <begin position="1012"/>
        <end position="1034"/>
    </location>
</feature>
<feature type="zinc finger region" description="C3H1-type" evidence="16">
    <location>
        <begin position="457"/>
        <end position="484"/>
    </location>
</feature>
<dbReference type="EMBL" id="QEAN01000097">
    <property type="protein sequence ID" value="TPX48620.1"/>
    <property type="molecule type" value="Genomic_DNA"/>
</dbReference>
<dbReference type="PROSITE" id="PS50011">
    <property type="entry name" value="PROTEIN_KINASE_DOM"/>
    <property type="match status" value="1"/>
</dbReference>
<dbReference type="Proteomes" id="UP000317494">
    <property type="component" value="Unassembled WGS sequence"/>
</dbReference>
<name>A0A507DCL8_9FUNG</name>
<feature type="domain" description="C3H1-type" evidence="21">
    <location>
        <begin position="457"/>
        <end position="484"/>
    </location>
</feature>
<keyword evidence="8 15" id="KW-0547">Nucleotide-binding</keyword>
<sequence>MYMGDPPMRRLAARESECVKMPSLSNTATTSVPEAIINNTWRPLISRKDLYLKEAQIGSGTYAYVFKGKVKVTGQDIAIKKIKLGHFKDGVSISAIREVKALQELRHPNIIELVDVYMHKGNLHLILEFLQCDLEMVIKDTSLTFKSEDVKSWMRMIMRGLHYCHINNLLHRDMKPNNLLISQTDGQLKLADFGLTREFGEYHNRPMSPQAVTRWYKPPELLLSATSYGTAVDIWSCGCIFAELFIRSPFLVGDSEMGQMKAILQAFGTPTLEEWNYLPLNDQIHLQQFPKPRSLQAYFTAARPDALDLLSQMFIFDPQKRISAEDALRHPYFTNLPGPTPPMKLPRTSKPIKANRDAYLGQEAVHTDEKAPRGTKRARSDGDDDENSNPGLVLQICRRRPDSTAQSDSTMSSSIEFGWETAGATKKSSSTSNNVATAKSSSSPGASSNSKSKESNKRSTVPCKFYKMGHCSAGLSCTFSHELLSSQTQDLVCMYYLKGTCRYGTACALPHISAHKHAQSKKASAKTVKKSGPCTTTMSSSINEGPSTSSPRQVELVSISATTMPNRPSSPLSGQRAPDQSLSPQSPLSSTQVLINNQPINEITVISTTQSNRPPKLPTNQPSSLSMQLQHQANRQAATSTGPLNTSASQISAGVSSSTSSLSPNMYATNLPASAHEGLQRGAPIPITQRPPPFVESAPTSRSIRSNHSSSVFDYNNYILSPNAVNTRRHQQRSRHEDKDDDGEAGAILPSSLNELLTPSEQIALSRSAGRTNLEGYFGTSTPQQNNCNFGLGSNVGSRVPIAMVKRRDEMILTAPASPRFQLTTSVPWSDGSRNSLLNARSLPNFLSRHQMRHVTTETSSAYGGDDCTDEANDEVIFGHDDEDNDHHVPFAMEEEEMNTNHQHHGRLRSNGSSGNLAGMVGSLRAGSPGGGRLLPSSCYINGSNSGLHHHHHPSMERGSGLGVNHQRQPLAPPQHAADESQDRYTPRHDRASSDYNTNENNNAYYGEMELLCPFAQQGTCRFGEKCKYLHGLPCPVCQKLVLHPHAPQDHATHIQDCARKQAIVSARNQRATHDDELECVVCFEVVKRKKDSRFGLMKCDHPVCLDCIRQWRLNENQSTSKTCPICRVTTWFVIPSTTWITDSDEKERVIQIYKEKLSSMDCKHFNFGNGVCPFGSSCFYRHAYPDGTLEKISKRWVESDDQAKIVRPVQLADFLFDYMNTQ</sequence>
<dbReference type="InterPro" id="IPR000571">
    <property type="entry name" value="Znf_CCCH"/>
</dbReference>
<feature type="compositionally biased region" description="Polar residues" evidence="18">
    <location>
        <begin position="559"/>
        <end position="573"/>
    </location>
</feature>
<protein>
    <recommendedName>
        <fullName evidence="3">[RNA-polymerase]-subunit kinase</fullName>
        <ecNumber evidence="3">2.7.11.23</ecNumber>
    </recommendedName>
</protein>
<dbReference type="GO" id="GO:0070985">
    <property type="term" value="C:transcription factor TFIIK complex"/>
    <property type="evidence" value="ECO:0007669"/>
    <property type="project" value="InterPro"/>
</dbReference>
<dbReference type="PROSITE" id="PS00518">
    <property type="entry name" value="ZF_RING_1"/>
    <property type="match status" value="1"/>
</dbReference>
<evidence type="ECO:0000256" key="1">
    <source>
        <dbReference type="ARBA" id="ARBA00004123"/>
    </source>
</evidence>
<feature type="binding site" evidence="17">
    <location>
        <position position="81"/>
    </location>
    <ligand>
        <name>ATP</name>
        <dbReference type="ChEBI" id="CHEBI:30616"/>
    </ligand>
</feature>
<feature type="zinc finger region" description="C3H1-type" evidence="16">
    <location>
        <begin position="492"/>
        <end position="514"/>
    </location>
</feature>
<dbReference type="EC" id="2.7.11.23" evidence="3"/>
<dbReference type="SMART" id="SM00356">
    <property type="entry name" value="ZnF_C3H1"/>
    <property type="match status" value="4"/>
</dbReference>
<keyword evidence="11 16" id="KW-0862">Zinc</keyword>
<dbReference type="GO" id="GO:0008353">
    <property type="term" value="F:RNA polymerase II CTD heptapeptide repeat kinase activity"/>
    <property type="evidence" value="ECO:0007669"/>
    <property type="project" value="InterPro"/>
</dbReference>
<feature type="compositionally biased region" description="Basic and acidic residues" evidence="18">
    <location>
        <begin position="977"/>
        <end position="993"/>
    </location>
</feature>
<evidence type="ECO:0000256" key="5">
    <source>
        <dbReference type="ARBA" id="ARBA00022553"/>
    </source>
</evidence>
<feature type="compositionally biased region" description="Low complexity" evidence="18">
    <location>
        <begin position="424"/>
        <end position="450"/>
    </location>
</feature>
<evidence type="ECO:0000256" key="10">
    <source>
        <dbReference type="ARBA" id="ARBA00022777"/>
    </source>
</evidence>
<feature type="domain" description="C3H1-type" evidence="21">
    <location>
        <begin position="492"/>
        <end position="514"/>
    </location>
</feature>
<dbReference type="InterPro" id="IPR008271">
    <property type="entry name" value="Ser/Thr_kinase_AS"/>
</dbReference>
<evidence type="ECO:0000313" key="22">
    <source>
        <dbReference type="EMBL" id="TPX48620.1"/>
    </source>
</evidence>
<evidence type="ECO:0000256" key="8">
    <source>
        <dbReference type="ARBA" id="ARBA00022741"/>
    </source>
</evidence>
<dbReference type="GO" id="GO:0005737">
    <property type="term" value="C:cytoplasm"/>
    <property type="evidence" value="ECO:0007669"/>
    <property type="project" value="TreeGrafter"/>
</dbReference>
<feature type="active site" description="Proton acceptor" evidence="14">
    <location>
        <position position="173"/>
    </location>
</feature>
<dbReference type="SMART" id="SM00184">
    <property type="entry name" value="RING"/>
    <property type="match status" value="1"/>
</dbReference>
<dbReference type="InterPro" id="IPR001841">
    <property type="entry name" value="Znf_RING"/>
</dbReference>
<dbReference type="Gene3D" id="4.10.1000.10">
    <property type="entry name" value="Zinc finger, CCCH-type"/>
    <property type="match status" value="1"/>
</dbReference>
<evidence type="ECO:0000256" key="9">
    <source>
        <dbReference type="ARBA" id="ARBA00022771"/>
    </source>
</evidence>
<feature type="region of interest" description="Disordered" evidence="18">
    <location>
        <begin position="607"/>
        <end position="662"/>
    </location>
</feature>
<evidence type="ECO:0000259" key="21">
    <source>
        <dbReference type="PROSITE" id="PS50103"/>
    </source>
</evidence>
<evidence type="ECO:0000256" key="11">
    <source>
        <dbReference type="ARBA" id="ARBA00022833"/>
    </source>
</evidence>
<reference evidence="22 23" key="1">
    <citation type="journal article" date="2019" name="Sci. Rep.">
        <title>Comparative genomics of chytrid fungi reveal insights into the obligate biotrophic and pathogenic lifestyle of Synchytrium endobioticum.</title>
        <authorList>
            <person name="van de Vossenberg B.T.L.H."/>
            <person name="Warris S."/>
            <person name="Nguyen H.D.T."/>
            <person name="van Gent-Pelzer M.P.E."/>
            <person name="Joly D.L."/>
            <person name="van de Geest H.C."/>
            <person name="Bonants P.J.M."/>
            <person name="Smith D.S."/>
            <person name="Levesque C.A."/>
            <person name="van der Lee T.A.J."/>
        </authorList>
    </citation>
    <scope>NUCLEOTIDE SEQUENCE [LARGE SCALE GENOMIC DNA]</scope>
    <source>
        <strain evidence="22 23">MB42</strain>
    </source>
</reference>
<keyword evidence="5" id="KW-0597">Phosphoprotein</keyword>
<feature type="region of interest" description="Disordered" evidence="18">
    <location>
        <begin position="518"/>
        <end position="590"/>
    </location>
</feature>
<dbReference type="PROSITE" id="PS00108">
    <property type="entry name" value="PROTEIN_KINASE_ST"/>
    <property type="match status" value="1"/>
</dbReference>
<feature type="region of interest" description="Disordered" evidence="18">
    <location>
        <begin position="899"/>
        <end position="925"/>
    </location>
</feature>
<evidence type="ECO:0000256" key="14">
    <source>
        <dbReference type="PIRSR" id="PIRSR637770-1"/>
    </source>
</evidence>
<dbReference type="GO" id="GO:0004693">
    <property type="term" value="F:cyclin-dependent protein serine/threonine kinase activity"/>
    <property type="evidence" value="ECO:0007669"/>
    <property type="project" value="TreeGrafter"/>
</dbReference>
<dbReference type="Pfam" id="PF00642">
    <property type="entry name" value="zf-CCCH"/>
    <property type="match status" value="1"/>
</dbReference>
<dbReference type="InterPro" id="IPR037770">
    <property type="entry name" value="CDK7"/>
</dbReference>
<feature type="domain" description="RING-type" evidence="20">
    <location>
        <begin position="1080"/>
        <end position="1128"/>
    </location>
</feature>
<dbReference type="STRING" id="286115.A0A507DCL8"/>
<dbReference type="GO" id="GO:0045944">
    <property type="term" value="P:positive regulation of transcription by RNA polymerase II"/>
    <property type="evidence" value="ECO:0007669"/>
    <property type="project" value="TreeGrafter"/>
</dbReference>
<keyword evidence="12 15" id="KW-0067">ATP-binding</keyword>
<dbReference type="SUPFAM" id="SSF57850">
    <property type="entry name" value="RING/U-box"/>
    <property type="match status" value="1"/>
</dbReference>
<feature type="region of interest" description="Disordered" evidence="18">
    <location>
        <begin position="683"/>
        <end position="708"/>
    </location>
</feature>
<evidence type="ECO:0000256" key="13">
    <source>
        <dbReference type="ARBA" id="ARBA00023242"/>
    </source>
</evidence>
<dbReference type="InterPro" id="IPR013083">
    <property type="entry name" value="Znf_RING/FYVE/PHD"/>
</dbReference>
<evidence type="ECO:0000256" key="7">
    <source>
        <dbReference type="ARBA" id="ARBA00022723"/>
    </source>
</evidence>
<dbReference type="Pfam" id="PF14608">
    <property type="entry name" value="zf-CCCH_2"/>
    <property type="match status" value="1"/>
</dbReference>
<feature type="compositionally biased region" description="Low complexity" evidence="18">
    <location>
        <begin position="580"/>
        <end position="590"/>
    </location>
</feature>